<dbReference type="SUPFAM" id="SSF51556">
    <property type="entry name" value="Metallo-dependent hydrolases"/>
    <property type="match status" value="1"/>
</dbReference>
<sequence precursor="true">MNMNPRRTRALALLTALLLSTGQASVAATSTDSALLIRGAMVFDGTGRPAYPGSVLVRDGRIAAIAAAGQALAAPKGARVVDARGQALLPGLFDLHTHWTPNARPAELPQIANLYMAAGVTTVSDFHEPPEAYAPRRAWLADIAAPDVKFAARMSTPLGHGADWGDENTTRWVNSPEAARAGVRAVAAYRPDFIKAFTDGWRYSNAADNSSMDEETLAALVDEAHRHGLKVFSHTVMVKRGKLAARAGVDVIAHSVQDMPVDGELVQLMREHGTAYAPSLAVYLPARVDGSGAAGTRPEVLRQRERNFADALRNVKTLHDAGVPVVVGTDAGMTGTPHGASTLRELELLVEAGLTPAEALVAGTANSARALGVDDRGTIEVGKRADLLLVKGRPWERIADIRNTQRVYVAGRQVHGQGTVLPAGNRALSLPAEPLAPLVDDFERADGRTALDTLRIDEADGGNDRTVQVSETVARETGGKALSVQARLSTKPTAYAAAILPLSRGSVAPVDLRAYRGIRFDVRGGTSVLRLEARALGDRRFIAPVDAAPQWRTVEIPFSALQGQPPYRGKGPVAEWKGDDVQQLVFSAGGEAGGKVWFEIDNVGFY</sequence>
<keyword evidence="4" id="KW-1185">Reference proteome</keyword>
<dbReference type="PATRIC" id="fig|128780.6.peg.1558"/>
<dbReference type="Gene3D" id="3.40.50.10910">
    <property type="entry name" value="Amidohydrolase"/>
    <property type="match status" value="1"/>
</dbReference>
<dbReference type="Proteomes" id="UP000061010">
    <property type="component" value="Chromosome"/>
</dbReference>
<evidence type="ECO:0000313" key="3">
    <source>
        <dbReference type="EMBL" id="ALJ27944.1"/>
    </source>
</evidence>
<feature type="chain" id="PRO_5006588443" evidence="1">
    <location>
        <begin position="28"/>
        <end position="606"/>
    </location>
</feature>
<evidence type="ECO:0000313" key="4">
    <source>
        <dbReference type="Proteomes" id="UP000061010"/>
    </source>
</evidence>
<proteinExistence type="predicted"/>
<dbReference type="InterPro" id="IPR011059">
    <property type="entry name" value="Metal-dep_hydrolase_composite"/>
</dbReference>
<dbReference type="InterPro" id="IPR006680">
    <property type="entry name" value="Amidohydro-rel"/>
</dbReference>
<protein>
    <submittedName>
        <fullName evidence="3">Amidohydrolase</fullName>
    </submittedName>
</protein>
<dbReference type="OrthoDB" id="9782972at2"/>
<gene>
    <name evidence="3" type="ORF">AOT14_15510</name>
</gene>
<dbReference type="InterPro" id="IPR008979">
    <property type="entry name" value="Galactose-bd-like_sf"/>
</dbReference>
<organism evidence="3 4">
    <name type="scientific">Stenotrophomonas acidaminiphila</name>
    <dbReference type="NCBI Taxonomy" id="128780"/>
    <lineage>
        <taxon>Bacteria</taxon>
        <taxon>Pseudomonadati</taxon>
        <taxon>Pseudomonadota</taxon>
        <taxon>Gammaproteobacteria</taxon>
        <taxon>Lysobacterales</taxon>
        <taxon>Lysobacteraceae</taxon>
        <taxon>Stenotrophomonas</taxon>
    </lineage>
</organism>
<dbReference type="Gene3D" id="3.30.110.90">
    <property type="entry name" value="Amidohydrolase"/>
    <property type="match status" value="1"/>
</dbReference>
<feature type="signal peptide" evidence="1">
    <location>
        <begin position="1"/>
        <end position="27"/>
    </location>
</feature>
<dbReference type="AlphaFoldDB" id="A0A0S1AYT7"/>
<dbReference type="InterPro" id="IPR051781">
    <property type="entry name" value="Metallo-dep_Hydrolase"/>
</dbReference>
<dbReference type="SUPFAM" id="SSF51338">
    <property type="entry name" value="Composite domain of metallo-dependent hydrolases"/>
    <property type="match status" value="1"/>
</dbReference>
<keyword evidence="1" id="KW-0732">Signal</keyword>
<feature type="domain" description="Amidohydrolase-related" evidence="2">
    <location>
        <begin position="88"/>
        <end position="414"/>
    </location>
</feature>
<dbReference type="PANTHER" id="PTHR43135">
    <property type="entry name" value="ALPHA-D-RIBOSE 1-METHYLPHOSPHONATE 5-TRIPHOSPHATE DIPHOSPHATASE"/>
    <property type="match status" value="1"/>
</dbReference>
<evidence type="ECO:0000259" key="2">
    <source>
        <dbReference type="Pfam" id="PF01979"/>
    </source>
</evidence>
<dbReference type="SUPFAM" id="SSF49785">
    <property type="entry name" value="Galactose-binding domain-like"/>
    <property type="match status" value="1"/>
</dbReference>
<dbReference type="KEGG" id="sacz:AOT14_15510"/>
<dbReference type="Gene3D" id="2.30.40.10">
    <property type="entry name" value="Urease, subunit C, domain 1"/>
    <property type="match status" value="1"/>
</dbReference>
<dbReference type="GO" id="GO:0016810">
    <property type="term" value="F:hydrolase activity, acting on carbon-nitrogen (but not peptide) bonds"/>
    <property type="evidence" value="ECO:0007669"/>
    <property type="project" value="InterPro"/>
</dbReference>
<dbReference type="EMBL" id="CP012900">
    <property type="protein sequence ID" value="ALJ27944.1"/>
    <property type="molecule type" value="Genomic_DNA"/>
</dbReference>
<dbReference type="Pfam" id="PF01979">
    <property type="entry name" value="Amidohydro_1"/>
    <property type="match status" value="1"/>
</dbReference>
<dbReference type="PANTHER" id="PTHR43135:SF3">
    <property type="entry name" value="ALPHA-D-RIBOSE 1-METHYLPHOSPHONATE 5-TRIPHOSPHATE DIPHOSPHATASE"/>
    <property type="match status" value="1"/>
</dbReference>
<accession>A0A0S1AYT7</accession>
<dbReference type="Gene3D" id="2.60.120.430">
    <property type="entry name" value="Galactose-binding lectin"/>
    <property type="match status" value="1"/>
</dbReference>
<dbReference type="InterPro" id="IPR032466">
    <property type="entry name" value="Metal_Hydrolase"/>
</dbReference>
<dbReference type="Gene3D" id="1.20.58.520">
    <property type="entry name" value="Amidohydrolase"/>
    <property type="match status" value="1"/>
</dbReference>
<reference evidence="3 4" key="1">
    <citation type="journal article" date="2015" name="Genome Announc.">
        <title>Complete Genome Sequencing of Stenotrophomonas acidaminiphila ZAC14D2_NAIMI4_2, a Multidrug-Resistant Strain Isolated from Sediments of a Polluted River in Mexico, Uncovers New Antibiotic Resistance Genes and a Novel Class-II Lasso Peptide Biosynthesis Gene Cluster.</title>
        <authorList>
            <person name="Vinuesa P."/>
            <person name="Ochoa-Sanchez L.E."/>
        </authorList>
    </citation>
    <scope>NUCLEOTIDE SEQUENCE [LARGE SCALE GENOMIC DNA]</scope>
    <source>
        <strain evidence="3 4">ZAC14D2_NAIMI4_2</strain>
    </source>
</reference>
<name>A0A0S1AYT7_9GAMM</name>
<evidence type="ECO:0000256" key="1">
    <source>
        <dbReference type="SAM" id="SignalP"/>
    </source>
</evidence>
<keyword evidence="3" id="KW-0378">Hydrolase</keyword>